<dbReference type="PANTHER" id="PTHR36172:SF1">
    <property type="entry name" value="RESOLVASE-RELATED"/>
    <property type="match status" value="1"/>
</dbReference>
<dbReference type="InterPro" id="IPR009061">
    <property type="entry name" value="DNA-bd_dom_put_sf"/>
</dbReference>
<dbReference type="CDD" id="cd03769">
    <property type="entry name" value="SR_IS607_transposase_like"/>
    <property type="match status" value="1"/>
</dbReference>
<dbReference type="PANTHER" id="PTHR36172">
    <property type="match status" value="1"/>
</dbReference>
<evidence type="ECO:0000256" key="1">
    <source>
        <dbReference type="ARBA" id="ARBA00022908"/>
    </source>
</evidence>
<dbReference type="SUPFAM" id="SSF46955">
    <property type="entry name" value="Putative DNA-binding domain"/>
    <property type="match status" value="1"/>
</dbReference>
<dbReference type="SMART" id="SM00422">
    <property type="entry name" value="HTH_MERR"/>
    <property type="match status" value="1"/>
</dbReference>
<feature type="active site" description="O-(5'-phospho-DNA)-serine intermediate" evidence="4 5">
    <location>
        <position position="68"/>
    </location>
</feature>
<dbReference type="PROSITE" id="PS00397">
    <property type="entry name" value="RECOMBINASES_1"/>
    <property type="match status" value="1"/>
</dbReference>
<dbReference type="InterPro" id="IPR006118">
    <property type="entry name" value="Recombinase_CS"/>
</dbReference>
<dbReference type="CDD" id="cd04762">
    <property type="entry name" value="HTH_MerR-trunc"/>
    <property type="match status" value="1"/>
</dbReference>
<dbReference type="GO" id="GO:0006355">
    <property type="term" value="P:regulation of DNA-templated transcription"/>
    <property type="evidence" value="ECO:0007669"/>
    <property type="project" value="InterPro"/>
</dbReference>
<name>A0A1T4MH64_9FIRM</name>
<dbReference type="FunFam" id="3.40.50.1390:FF:000002">
    <property type="entry name" value="ORF1 in transposon ISC1904"/>
    <property type="match status" value="1"/>
</dbReference>
<dbReference type="NCBIfam" id="NF033518">
    <property type="entry name" value="transpos_IS607"/>
    <property type="match status" value="1"/>
</dbReference>
<dbReference type="PRINTS" id="PR00040">
    <property type="entry name" value="HTHMERR"/>
</dbReference>
<evidence type="ECO:0000256" key="5">
    <source>
        <dbReference type="PROSITE-ProRule" id="PRU10137"/>
    </source>
</evidence>
<proteinExistence type="predicted"/>
<feature type="domain" description="Resolvase/invertase-type recombinase catalytic" evidence="7">
    <location>
        <begin position="60"/>
        <end position="209"/>
    </location>
</feature>
<evidence type="ECO:0000313" key="9">
    <source>
        <dbReference type="Proteomes" id="UP000189933"/>
    </source>
</evidence>
<dbReference type="GO" id="GO:0000150">
    <property type="term" value="F:DNA strand exchange activity"/>
    <property type="evidence" value="ECO:0007669"/>
    <property type="project" value="InterPro"/>
</dbReference>
<dbReference type="InterPro" id="IPR006119">
    <property type="entry name" value="Resolv_N"/>
</dbReference>
<dbReference type="EMBL" id="FUXM01000004">
    <property type="protein sequence ID" value="SJZ66217.1"/>
    <property type="molecule type" value="Genomic_DNA"/>
</dbReference>
<dbReference type="InterPro" id="IPR048046">
    <property type="entry name" value="Transpos_IS607"/>
</dbReference>
<feature type="domain" description="HTH merR-type" evidence="6">
    <location>
        <begin position="3"/>
        <end position="53"/>
    </location>
</feature>
<dbReference type="Gene3D" id="1.10.1660.10">
    <property type="match status" value="1"/>
</dbReference>
<dbReference type="AlphaFoldDB" id="A0A1T4MH64"/>
<evidence type="ECO:0000256" key="3">
    <source>
        <dbReference type="ARBA" id="ARBA00023172"/>
    </source>
</evidence>
<dbReference type="Gene3D" id="3.40.50.1390">
    <property type="entry name" value="Resolvase, N-terminal catalytic domain"/>
    <property type="match status" value="1"/>
</dbReference>
<dbReference type="InterPro" id="IPR000551">
    <property type="entry name" value="MerR-type_HTH_dom"/>
</dbReference>
<evidence type="ECO:0000313" key="8">
    <source>
        <dbReference type="EMBL" id="SJZ66217.1"/>
    </source>
</evidence>
<dbReference type="GO" id="GO:0003677">
    <property type="term" value="F:DNA binding"/>
    <property type="evidence" value="ECO:0007669"/>
    <property type="project" value="UniProtKB-KW"/>
</dbReference>
<dbReference type="PROSITE" id="PS50937">
    <property type="entry name" value="HTH_MERR_2"/>
    <property type="match status" value="1"/>
</dbReference>
<evidence type="ECO:0000256" key="4">
    <source>
        <dbReference type="PIRSR" id="PIRSR606118-50"/>
    </source>
</evidence>
<reference evidence="9" key="1">
    <citation type="submission" date="2017-02" db="EMBL/GenBank/DDBJ databases">
        <authorList>
            <person name="Varghese N."/>
            <person name="Submissions S."/>
        </authorList>
    </citation>
    <scope>NUCLEOTIDE SEQUENCE [LARGE SCALE GENOMIC DNA]</scope>
    <source>
        <strain evidence="9">DSM 16521</strain>
    </source>
</reference>
<protein>
    <submittedName>
        <fullName evidence="8">Predicted site-specific integrase-resolvase</fullName>
    </submittedName>
</protein>
<dbReference type="SUPFAM" id="SSF53041">
    <property type="entry name" value="Resolvase-like"/>
    <property type="match status" value="1"/>
</dbReference>
<gene>
    <name evidence="8" type="ORF">SAMN02745885_00572</name>
</gene>
<evidence type="ECO:0000256" key="2">
    <source>
        <dbReference type="ARBA" id="ARBA00023125"/>
    </source>
</evidence>
<dbReference type="GO" id="GO:0015074">
    <property type="term" value="P:DNA integration"/>
    <property type="evidence" value="ECO:0007669"/>
    <property type="project" value="UniProtKB-KW"/>
</dbReference>
<dbReference type="Proteomes" id="UP000189933">
    <property type="component" value="Unassembled WGS sequence"/>
</dbReference>
<keyword evidence="3" id="KW-0233">DNA recombination</keyword>
<keyword evidence="1" id="KW-0229">DNA integration</keyword>
<evidence type="ECO:0000259" key="6">
    <source>
        <dbReference type="PROSITE" id="PS50937"/>
    </source>
</evidence>
<evidence type="ECO:0000259" key="7">
    <source>
        <dbReference type="PROSITE" id="PS51736"/>
    </source>
</evidence>
<dbReference type="RefSeq" id="WP_078664706.1">
    <property type="nucleotide sequence ID" value="NZ_FUXM01000004.1"/>
</dbReference>
<dbReference type="SMART" id="SM00857">
    <property type="entry name" value="Resolvase"/>
    <property type="match status" value="1"/>
</dbReference>
<accession>A0A1T4MH64</accession>
<organism evidence="8 9">
    <name type="scientific">Carboxydocella sporoproducens DSM 16521</name>
    <dbReference type="NCBI Taxonomy" id="1121270"/>
    <lineage>
        <taxon>Bacteria</taxon>
        <taxon>Bacillati</taxon>
        <taxon>Bacillota</taxon>
        <taxon>Clostridia</taxon>
        <taxon>Eubacteriales</taxon>
        <taxon>Clostridiales Family XVI. Incertae Sedis</taxon>
        <taxon>Carboxydocella</taxon>
    </lineage>
</organism>
<dbReference type="PROSITE" id="PS51736">
    <property type="entry name" value="RECOMBINASES_3"/>
    <property type="match status" value="1"/>
</dbReference>
<dbReference type="InterPro" id="IPR051491">
    <property type="entry name" value="Recombinase/Transposase-rel"/>
</dbReference>
<keyword evidence="2" id="KW-0238">DNA-binding</keyword>
<dbReference type="Pfam" id="PF00239">
    <property type="entry name" value="Resolvase"/>
    <property type="match status" value="1"/>
</dbReference>
<dbReference type="Gene3D" id="1.10.287.2170">
    <property type="match status" value="1"/>
</dbReference>
<keyword evidence="9" id="KW-1185">Reference proteome</keyword>
<dbReference type="InterPro" id="IPR036162">
    <property type="entry name" value="Resolvase-like_N_sf"/>
</dbReference>
<dbReference type="Pfam" id="PF00376">
    <property type="entry name" value="MerR"/>
    <property type="match status" value="1"/>
</dbReference>
<dbReference type="InterPro" id="IPR041718">
    <property type="entry name" value="IS607_transposase-like"/>
</dbReference>
<dbReference type="OrthoDB" id="3575335at2"/>
<sequence>MKLYTVSEFAEKLGVSVSTLRAWDKEGKLVALSTPTNKRRYTEEMLYRALGIKNRQEPKKIVLYARVSSSGQKPDLENQLNYLKEFAAGKGLAVDEILSDVGSALNYKRKNFLKLCGMVTRGEVKTVIIAHKDRLVRFGFDFFEELFAKFGCEILVANKSEDMSPAQELAEDLISIVQHFAARLYGQRTYKARKLTKTVREVLASAADGQAEKSAAEQR</sequence>